<reference evidence="4" key="1">
    <citation type="journal article" date="2019" name="Int. J. Syst. Evol. Microbiol.">
        <title>The Global Catalogue of Microorganisms (GCM) 10K type strain sequencing project: providing services to taxonomists for standard genome sequencing and annotation.</title>
        <authorList>
            <consortium name="The Broad Institute Genomics Platform"/>
            <consortium name="The Broad Institute Genome Sequencing Center for Infectious Disease"/>
            <person name="Wu L."/>
            <person name="Ma J."/>
        </authorList>
    </citation>
    <scope>NUCLEOTIDE SEQUENCE [LARGE SCALE GENOMIC DNA]</scope>
    <source>
        <strain evidence="4">KACC 11588</strain>
    </source>
</reference>
<evidence type="ECO:0000256" key="2">
    <source>
        <dbReference type="SAM" id="SignalP"/>
    </source>
</evidence>
<gene>
    <name evidence="3" type="ORF">ACFPOC_12410</name>
</gene>
<feature type="chain" id="PRO_5045850004" description="Tat pathway signal protein" evidence="2">
    <location>
        <begin position="44"/>
        <end position="169"/>
    </location>
</feature>
<evidence type="ECO:0000313" key="4">
    <source>
        <dbReference type="Proteomes" id="UP001596056"/>
    </source>
</evidence>
<proteinExistence type="predicted"/>
<organism evidence="3 4">
    <name type="scientific">Rubellimicrobium aerolatum</name>
    <dbReference type="NCBI Taxonomy" id="490979"/>
    <lineage>
        <taxon>Bacteria</taxon>
        <taxon>Pseudomonadati</taxon>
        <taxon>Pseudomonadota</taxon>
        <taxon>Alphaproteobacteria</taxon>
        <taxon>Rhodobacterales</taxon>
        <taxon>Roseobacteraceae</taxon>
        <taxon>Rubellimicrobium</taxon>
    </lineage>
</organism>
<sequence length="169" mass="17157">MPDPSRPDPSRPDPSRPIPTHSIPTRPALALSAALLIPVAAVAQDAAPPAAAPTPALSLELNDAAASDGGCRLTFLVENGLGTDLAALSLETAVLGADGRVRQVTLFDFGDLPQGRPRVRQFDLAGTSCEGIGQVLVNGVASCEGTGVEARACQSGLALTSRTAIELIG</sequence>
<accession>A0ABW0SDY7</accession>
<dbReference type="EMBL" id="JBHSNA010000012">
    <property type="protein sequence ID" value="MFC5567208.1"/>
    <property type="molecule type" value="Genomic_DNA"/>
</dbReference>
<keyword evidence="2" id="KW-0732">Signal</keyword>
<protein>
    <recommendedName>
        <fullName evidence="5">Tat pathway signal protein</fullName>
    </recommendedName>
</protein>
<keyword evidence="4" id="KW-1185">Reference proteome</keyword>
<dbReference type="RefSeq" id="WP_209841901.1">
    <property type="nucleotide sequence ID" value="NZ_JAGGJP010000012.1"/>
</dbReference>
<evidence type="ECO:0000313" key="3">
    <source>
        <dbReference type="EMBL" id="MFC5567208.1"/>
    </source>
</evidence>
<name>A0ABW0SDY7_9RHOB</name>
<comment type="caution">
    <text evidence="3">The sequence shown here is derived from an EMBL/GenBank/DDBJ whole genome shotgun (WGS) entry which is preliminary data.</text>
</comment>
<feature type="compositionally biased region" description="Basic and acidic residues" evidence="1">
    <location>
        <begin position="1"/>
        <end position="14"/>
    </location>
</feature>
<feature type="region of interest" description="Disordered" evidence="1">
    <location>
        <begin position="1"/>
        <end position="24"/>
    </location>
</feature>
<evidence type="ECO:0000256" key="1">
    <source>
        <dbReference type="SAM" id="MobiDB-lite"/>
    </source>
</evidence>
<dbReference type="Proteomes" id="UP001596056">
    <property type="component" value="Unassembled WGS sequence"/>
</dbReference>
<feature type="signal peptide" evidence="2">
    <location>
        <begin position="1"/>
        <end position="43"/>
    </location>
</feature>
<evidence type="ECO:0008006" key="5">
    <source>
        <dbReference type="Google" id="ProtNLM"/>
    </source>
</evidence>